<dbReference type="SUPFAM" id="SSF54495">
    <property type="entry name" value="UBC-like"/>
    <property type="match status" value="1"/>
</dbReference>
<dbReference type="InterPro" id="IPR016135">
    <property type="entry name" value="UBQ-conjugating_enzyme/RWD"/>
</dbReference>
<dbReference type="InterPro" id="IPR000608">
    <property type="entry name" value="UBC"/>
</dbReference>
<keyword evidence="4" id="KW-1185">Reference proteome</keyword>
<dbReference type="EMBL" id="JAUKUA010000001">
    <property type="protein sequence ID" value="KAK0730974.1"/>
    <property type="molecule type" value="Genomic_DNA"/>
</dbReference>
<keyword evidence="3" id="KW-0034">Amyloid</keyword>
<name>A0AA40BB62_9PEZI</name>
<feature type="compositionally biased region" description="Polar residues" evidence="1">
    <location>
        <begin position="269"/>
        <end position="278"/>
    </location>
</feature>
<evidence type="ECO:0000313" key="4">
    <source>
        <dbReference type="Proteomes" id="UP001172102"/>
    </source>
</evidence>
<feature type="region of interest" description="Disordered" evidence="1">
    <location>
        <begin position="269"/>
        <end position="293"/>
    </location>
</feature>
<dbReference type="InterPro" id="IPR038305">
    <property type="entry name" value="HeLo_sf"/>
</dbReference>
<feature type="domain" description="UBC core" evidence="2">
    <location>
        <begin position="373"/>
        <end position="542"/>
    </location>
</feature>
<dbReference type="Proteomes" id="UP001172102">
    <property type="component" value="Unassembled WGS sequence"/>
</dbReference>
<evidence type="ECO:0000256" key="1">
    <source>
        <dbReference type="SAM" id="MobiDB-lite"/>
    </source>
</evidence>
<protein>
    <submittedName>
        <fullName evidence="3">Prion-inhibition and propagation-domain-containing protein</fullName>
    </submittedName>
</protein>
<evidence type="ECO:0000259" key="2">
    <source>
        <dbReference type="PROSITE" id="PS50127"/>
    </source>
</evidence>
<dbReference type="PROSITE" id="PS50127">
    <property type="entry name" value="UBC_2"/>
    <property type="match status" value="1"/>
</dbReference>
<comment type="caution">
    <text evidence="3">The sequence shown here is derived from an EMBL/GenBank/DDBJ whole genome shotgun (WGS) entry which is preliminary data.</text>
</comment>
<sequence>MAEVAGLALGVLGVAGLFKACIENFDIVVNAREFGEEFDLLCTELALLRLRLVLWGETLDIVPCPVGVQVPYNKAIDRPDIRPTIENSLHHLRSLLSKADIVTDRYEFKEDSAALEQSSKGLMIFRERFEAFKLSIRKNQKQKSAWKVTRWAVHDLDRFKSLVDKIKSLIDGLEGITSSLGVLERQQALLVKEVESISDTQSLRLLKEAASSRRSSSLRVVSDAASHQLSLFHASSLPATAESASSSSFYTAPSKPVQDTSCILGVSVANDSSSTQTSQEKERSPSSSKIRDPVATLAQDAEQCWAASRNEIPQHKRIMANILQKHGNTIQKPGFASGANSYGRAIAKVKDDDERVWKQASPNLIDKASDNKSAARRLFLELRTIREASVPFLSASPVGDSLDKILASIEGPPDTPYAGGIFWISVRIPANGSAPRPLFHTRIYHPNIDPAGRICADYQSWWNDRNLSKYMGFPAHTPTCGAWFSTHGANHFSLGALLTALCNLLANPDIDDPLVPEIAEVYVTNYERYCEAAKLIPNGMPIVHGLSTKISLLMVNSQRTLHFSRVLAPCHYNQTRQAPYQPLLHHKQI</sequence>
<evidence type="ECO:0000313" key="3">
    <source>
        <dbReference type="EMBL" id="KAK0730974.1"/>
    </source>
</evidence>
<dbReference type="PANTHER" id="PTHR24068">
    <property type="entry name" value="UBIQUITIN-CONJUGATING ENZYME E2"/>
    <property type="match status" value="1"/>
</dbReference>
<gene>
    <name evidence="3" type="ORF">B0H67DRAFT_653518</name>
</gene>
<dbReference type="AlphaFoldDB" id="A0AA40BB62"/>
<reference evidence="3" key="1">
    <citation type="submission" date="2023-06" db="EMBL/GenBank/DDBJ databases">
        <title>Genome-scale phylogeny and comparative genomics of the fungal order Sordariales.</title>
        <authorList>
            <consortium name="Lawrence Berkeley National Laboratory"/>
            <person name="Hensen N."/>
            <person name="Bonometti L."/>
            <person name="Westerberg I."/>
            <person name="Brannstrom I.O."/>
            <person name="Guillou S."/>
            <person name="Cros-Aarteil S."/>
            <person name="Calhoun S."/>
            <person name="Haridas S."/>
            <person name="Kuo A."/>
            <person name="Mondo S."/>
            <person name="Pangilinan J."/>
            <person name="Riley R."/>
            <person name="Labutti K."/>
            <person name="Andreopoulos B."/>
            <person name="Lipzen A."/>
            <person name="Chen C."/>
            <person name="Yanf M."/>
            <person name="Daum C."/>
            <person name="Ng V."/>
            <person name="Clum A."/>
            <person name="Steindorff A."/>
            <person name="Ohm R."/>
            <person name="Martin F."/>
            <person name="Silar P."/>
            <person name="Natvig D."/>
            <person name="Lalanne C."/>
            <person name="Gautier V."/>
            <person name="Ament-Velasquez S.L."/>
            <person name="Kruys A."/>
            <person name="Hutchinson M.I."/>
            <person name="Powell A.J."/>
            <person name="Barry K."/>
            <person name="Miller A.N."/>
            <person name="Grigoriev I.V."/>
            <person name="Debuchy R."/>
            <person name="Gladieux P."/>
            <person name="Thoren M.H."/>
            <person name="Johannesson H."/>
        </authorList>
    </citation>
    <scope>NUCLEOTIDE SEQUENCE</scope>
    <source>
        <strain evidence="3">SMH4607-1</strain>
    </source>
</reference>
<accession>A0AA40BB62</accession>
<dbReference type="SMART" id="SM00212">
    <property type="entry name" value="UBCc"/>
    <property type="match status" value="1"/>
</dbReference>
<dbReference type="Pfam" id="PF14479">
    <property type="entry name" value="HeLo"/>
    <property type="match status" value="1"/>
</dbReference>
<dbReference type="Pfam" id="PF00179">
    <property type="entry name" value="UQ_con"/>
    <property type="match status" value="1"/>
</dbReference>
<dbReference type="Gene3D" id="3.10.110.10">
    <property type="entry name" value="Ubiquitin Conjugating Enzyme"/>
    <property type="match status" value="1"/>
</dbReference>
<dbReference type="InterPro" id="IPR029498">
    <property type="entry name" value="HeLo_dom"/>
</dbReference>
<feature type="compositionally biased region" description="Basic and acidic residues" evidence="1">
    <location>
        <begin position="279"/>
        <end position="292"/>
    </location>
</feature>
<organism evidence="3 4">
    <name type="scientific">Lasiosphaeris hirsuta</name>
    <dbReference type="NCBI Taxonomy" id="260670"/>
    <lineage>
        <taxon>Eukaryota</taxon>
        <taxon>Fungi</taxon>
        <taxon>Dikarya</taxon>
        <taxon>Ascomycota</taxon>
        <taxon>Pezizomycotina</taxon>
        <taxon>Sordariomycetes</taxon>
        <taxon>Sordariomycetidae</taxon>
        <taxon>Sordariales</taxon>
        <taxon>Lasiosphaeriaceae</taxon>
        <taxon>Lasiosphaeris</taxon>
    </lineage>
</organism>
<dbReference type="Gene3D" id="1.20.120.1020">
    <property type="entry name" value="Prion-inhibition and propagation, HeLo domain"/>
    <property type="match status" value="1"/>
</dbReference>
<proteinExistence type="predicted"/>
<keyword evidence="3" id="KW-0640">Prion</keyword>